<evidence type="ECO:0000313" key="2">
    <source>
        <dbReference type="EMBL" id="SVA22703.1"/>
    </source>
</evidence>
<gene>
    <name evidence="2" type="ORF">METZ01_LOCUS75557</name>
</gene>
<sequence>MSITVISFGYVYFGFLAAMSDGVRPILICIGIATRFSAMMLT</sequence>
<reference evidence="2" key="1">
    <citation type="submission" date="2018-05" db="EMBL/GenBank/DDBJ databases">
        <authorList>
            <person name="Lanie J.A."/>
            <person name="Ng W.-L."/>
            <person name="Kazmierczak K.M."/>
            <person name="Andrzejewski T.M."/>
            <person name="Davidsen T.M."/>
            <person name="Wayne K.J."/>
            <person name="Tettelin H."/>
            <person name="Glass J.I."/>
            <person name="Rusch D."/>
            <person name="Podicherti R."/>
            <person name="Tsui H.-C.T."/>
            <person name="Winkler M.E."/>
        </authorList>
    </citation>
    <scope>NUCLEOTIDE SEQUENCE</scope>
</reference>
<keyword evidence="1" id="KW-0472">Membrane</keyword>
<dbReference type="EMBL" id="UINC01005655">
    <property type="protein sequence ID" value="SVA22703.1"/>
    <property type="molecule type" value="Genomic_DNA"/>
</dbReference>
<protein>
    <submittedName>
        <fullName evidence="2">Uncharacterized protein</fullName>
    </submittedName>
</protein>
<dbReference type="AlphaFoldDB" id="A0A381U7Z9"/>
<name>A0A381U7Z9_9ZZZZ</name>
<proteinExistence type="predicted"/>
<keyword evidence="1" id="KW-1133">Transmembrane helix</keyword>
<keyword evidence="1" id="KW-0812">Transmembrane</keyword>
<feature type="transmembrane region" description="Helical" evidence="1">
    <location>
        <begin position="12"/>
        <end position="33"/>
    </location>
</feature>
<organism evidence="2">
    <name type="scientific">marine metagenome</name>
    <dbReference type="NCBI Taxonomy" id="408172"/>
    <lineage>
        <taxon>unclassified sequences</taxon>
        <taxon>metagenomes</taxon>
        <taxon>ecological metagenomes</taxon>
    </lineage>
</organism>
<evidence type="ECO:0000256" key="1">
    <source>
        <dbReference type="SAM" id="Phobius"/>
    </source>
</evidence>
<feature type="non-terminal residue" evidence="2">
    <location>
        <position position="42"/>
    </location>
</feature>
<accession>A0A381U7Z9</accession>